<dbReference type="Proteomes" id="UP000525336">
    <property type="component" value="Unassembled WGS sequence"/>
</dbReference>
<comment type="caution">
    <text evidence="1">The sequence shown here is derived from an EMBL/GenBank/DDBJ whole genome shotgun (WGS) entry which is preliminary data.</text>
</comment>
<dbReference type="AlphaFoldDB" id="A0A7Y3YNQ4"/>
<evidence type="ECO:0008006" key="3">
    <source>
        <dbReference type="Google" id="ProtNLM"/>
    </source>
</evidence>
<evidence type="ECO:0000313" key="1">
    <source>
        <dbReference type="EMBL" id="NOH33657.1"/>
    </source>
</evidence>
<evidence type="ECO:0000313" key="2">
    <source>
        <dbReference type="Proteomes" id="UP000525336"/>
    </source>
</evidence>
<proteinExistence type="predicted"/>
<dbReference type="NCBIfam" id="NF041497">
    <property type="entry name" value="MobV"/>
    <property type="match status" value="1"/>
</dbReference>
<name>A0A7Y3YNQ4_9VIBR</name>
<dbReference type="InterPro" id="IPR001668">
    <property type="entry name" value="Mob_Pre"/>
</dbReference>
<dbReference type="GO" id="GO:0003677">
    <property type="term" value="F:DNA binding"/>
    <property type="evidence" value="ECO:0007669"/>
    <property type="project" value="InterPro"/>
</dbReference>
<reference evidence="1 2" key="1">
    <citation type="submission" date="2019-09" db="EMBL/GenBank/DDBJ databases">
        <title>Draft genome sequencing and comparative genomics of hatchery-associated Vibrios.</title>
        <authorList>
            <person name="Kehlet-Delgado H."/>
            <person name="Mueller R.S."/>
        </authorList>
    </citation>
    <scope>NUCLEOTIDE SEQUENCE [LARGE SCALE GENOMIC DNA]</scope>
    <source>
        <strain evidence="1 2">00-90-10</strain>
    </source>
</reference>
<organism evidence="1 2">
    <name type="scientific">Vibrio chagasii</name>
    <dbReference type="NCBI Taxonomy" id="170679"/>
    <lineage>
        <taxon>Bacteria</taxon>
        <taxon>Pseudomonadati</taxon>
        <taxon>Pseudomonadota</taxon>
        <taxon>Gammaproteobacteria</taxon>
        <taxon>Vibrionales</taxon>
        <taxon>Vibrionaceae</taxon>
        <taxon>Vibrio</taxon>
    </lineage>
</organism>
<accession>A0A7Y3YNQ4</accession>
<gene>
    <name evidence="1" type="ORF">F0245_09815</name>
</gene>
<dbReference type="RefSeq" id="WP_171367618.1">
    <property type="nucleotide sequence ID" value="NZ_VTXW01000007.1"/>
</dbReference>
<dbReference type="GO" id="GO:0006310">
    <property type="term" value="P:DNA recombination"/>
    <property type="evidence" value="ECO:0007669"/>
    <property type="project" value="InterPro"/>
</dbReference>
<dbReference type="CDD" id="cd17242">
    <property type="entry name" value="MobM_relaxase"/>
    <property type="match status" value="1"/>
</dbReference>
<sequence>MATTILRFEKIKSYTAINLSESHVYRYSETPNANKKLTWLNNVITGTIGLTRHIQGVFSRLGVKPRKNAVLAMDCILSLSNEIFQSEDDIEKFKEASTDFLDKKFKGRCVSAVLHLDESTPHIHAMILPLDKKGEKWNLNARKIFSKTNLSRYQKEYFEHMKLAFPKLSPPNFGSKAQHVDISKYYNKLKKPELESLNNNRNLELTSLVSEVKESGNNTKNEQLSNRSKLCL</sequence>
<dbReference type="EMBL" id="VTXW01000007">
    <property type="protein sequence ID" value="NOH33657.1"/>
    <property type="molecule type" value="Genomic_DNA"/>
</dbReference>
<dbReference type="Gene3D" id="3.30.930.30">
    <property type="match status" value="1"/>
</dbReference>
<protein>
    <recommendedName>
        <fullName evidence="3">Plasmid recombination enzyme</fullName>
    </recommendedName>
</protein>
<dbReference type="Pfam" id="PF01076">
    <property type="entry name" value="Mob_Pre"/>
    <property type="match status" value="1"/>
</dbReference>